<dbReference type="Proteomes" id="UP000680865">
    <property type="component" value="Unassembled WGS sequence"/>
</dbReference>
<evidence type="ECO:0000313" key="2">
    <source>
        <dbReference type="EMBL" id="GIM73703.1"/>
    </source>
</evidence>
<feature type="region of interest" description="Disordered" evidence="1">
    <location>
        <begin position="194"/>
        <end position="217"/>
    </location>
</feature>
<dbReference type="EMBL" id="BOQP01000017">
    <property type="protein sequence ID" value="GIM73703.1"/>
    <property type="molecule type" value="Genomic_DNA"/>
</dbReference>
<gene>
    <name evidence="2" type="ORF">Aco04nite_36680</name>
</gene>
<evidence type="ECO:0000256" key="1">
    <source>
        <dbReference type="SAM" id="MobiDB-lite"/>
    </source>
</evidence>
<accession>A0A919SML3</accession>
<reference evidence="2" key="1">
    <citation type="submission" date="2021-03" db="EMBL/GenBank/DDBJ databases">
        <title>Whole genome shotgun sequence of Actinoplanes consettensis NBRC 14913.</title>
        <authorList>
            <person name="Komaki H."/>
            <person name="Tamura T."/>
        </authorList>
    </citation>
    <scope>NUCLEOTIDE SEQUENCE</scope>
    <source>
        <strain evidence="2">NBRC 14913</strain>
    </source>
</reference>
<dbReference type="AlphaFoldDB" id="A0A919SML3"/>
<protein>
    <submittedName>
        <fullName evidence="2">Uncharacterized protein</fullName>
    </submittedName>
</protein>
<evidence type="ECO:0000313" key="3">
    <source>
        <dbReference type="Proteomes" id="UP000680865"/>
    </source>
</evidence>
<name>A0A919SML3_9ACTN</name>
<comment type="caution">
    <text evidence="2">The sequence shown here is derived from an EMBL/GenBank/DDBJ whole genome shotgun (WGS) entry which is preliminary data.</text>
</comment>
<sequence>MRKGSHLVESREVISRAADLVLPTLEKEEAYHRAVTIPPDNLDPATAWARIGPDPSADLLPWLARTCASLAADDRERFLATAGFIAVDASDDERTRYAEEIATLRNLALQGLPAASTDAMYVHLQQAILGLDGDELWGHELDHVNDGEADIEWRCSRGGDRLADPDKGPCRYGPPRSAGRADGACHGVIHTLIVPPGGGAPEGESGRNGRRMTGPRAGSVGWGRYPYDLAA</sequence>
<organism evidence="2 3">
    <name type="scientific">Winogradskya consettensis</name>
    <dbReference type="NCBI Taxonomy" id="113560"/>
    <lineage>
        <taxon>Bacteria</taxon>
        <taxon>Bacillati</taxon>
        <taxon>Actinomycetota</taxon>
        <taxon>Actinomycetes</taxon>
        <taxon>Micromonosporales</taxon>
        <taxon>Micromonosporaceae</taxon>
        <taxon>Winogradskya</taxon>
    </lineage>
</organism>
<keyword evidence="3" id="KW-1185">Reference proteome</keyword>
<proteinExistence type="predicted"/>